<proteinExistence type="predicted"/>
<evidence type="ECO:0000256" key="13">
    <source>
        <dbReference type="ARBA" id="ARBA00047833"/>
    </source>
</evidence>
<evidence type="ECO:0000256" key="11">
    <source>
        <dbReference type="ARBA" id="ARBA00023306"/>
    </source>
</evidence>
<evidence type="ECO:0000256" key="7">
    <source>
        <dbReference type="ARBA" id="ARBA00022741"/>
    </source>
</evidence>
<feature type="domain" description="Mur ligase central" evidence="18">
    <location>
        <begin position="123"/>
        <end position="337"/>
    </location>
</feature>
<dbReference type="InterPro" id="IPR013221">
    <property type="entry name" value="Mur_ligase_cen"/>
</dbReference>
<keyword evidence="20" id="KW-1185">Reference proteome</keyword>
<keyword evidence="15" id="KW-1133">Transmembrane helix</keyword>
<evidence type="ECO:0000256" key="15">
    <source>
        <dbReference type="SAM" id="Phobius"/>
    </source>
</evidence>
<dbReference type="PANTHER" id="PTHR43445">
    <property type="entry name" value="UDP-N-ACETYLMURAMATE--L-ALANINE LIGASE-RELATED"/>
    <property type="match status" value="1"/>
</dbReference>
<dbReference type="GO" id="GO:0005737">
    <property type="term" value="C:cytoplasm"/>
    <property type="evidence" value="ECO:0007669"/>
    <property type="project" value="UniProtKB-SubCell"/>
</dbReference>
<keyword evidence="9" id="KW-0133">Cell shape</keyword>
<dbReference type="STRING" id="1497955.HMPREF1872_00106"/>
<keyword evidence="8" id="KW-0067">ATP-binding</keyword>
<feature type="transmembrane region" description="Helical" evidence="15">
    <location>
        <begin position="12"/>
        <end position="35"/>
    </location>
</feature>
<comment type="subcellular location">
    <subcellularLocation>
        <location evidence="1">Cytoplasm</location>
    </subcellularLocation>
</comment>
<dbReference type="Gene3D" id="3.40.50.720">
    <property type="entry name" value="NAD(P)-binding Rossmann-like Domain"/>
    <property type="match status" value="1"/>
</dbReference>
<comment type="caution">
    <text evidence="19">The sequence shown here is derived from an EMBL/GenBank/DDBJ whole genome shotgun (WGS) entry which is preliminary data.</text>
</comment>
<evidence type="ECO:0000256" key="4">
    <source>
        <dbReference type="ARBA" id="ARBA00022490"/>
    </source>
</evidence>
<keyword evidence="12" id="KW-0961">Cell wall biogenesis/degradation</keyword>
<reference evidence="20" key="1">
    <citation type="submission" date="2016-01" db="EMBL/GenBank/DDBJ databases">
        <authorList>
            <person name="Mitreva M."/>
            <person name="Pepin K.H."/>
            <person name="Mihindukulasuriya K.A."/>
            <person name="Fulton R."/>
            <person name="Fronick C."/>
            <person name="O'Laughlin M."/>
            <person name="Miner T."/>
            <person name="Herter B."/>
            <person name="Rosa B.A."/>
            <person name="Cordes M."/>
            <person name="Tomlinson C."/>
            <person name="Wollam A."/>
            <person name="Palsikar V.B."/>
            <person name="Mardis E.R."/>
            <person name="Wilson R.K."/>
        </authorList>
    </citation>
    <scope>NUCLEOTIDE SEQUENCE [LARGE SCALE GENOMIC DNA]</scope>
    <source>
        <strain evidence="20">KA00274</strain>
    </source>
</reference>
<organism evidence="19 20">
    <name type="scientific">Amygdalobacter nucleatus</name>
    <dbReference type="NCBI Taxonomy" id="3029274"/>
    <lineage>
        <taxon>Bacteria</taxon>
        <taxon>Bacillati</taxon>
        <taxon>Bacillota</taxon>
        <taxon>Clostridia</taxon>
        <taxon>Eubacteriales</taxon>
        <taxon>Oscillospiraceae</taxon>
        <taxon>Amygdalobacter</taxon>
    </lineage>
</organism>
<protein>
    <recommendedName>
        <fullName evidence="3 14">UDP-N-acetylmuramate--L-alanine ligase</fullName>
        <ecNumber evidence="3 14">6.3.2.8</ecNumber>
    </recommendedName>
</protein>
<name>A0A133YGW5_9FIRM</name>
<feature type="domain" description="Mur ligase N-terminal catalytic" evidence="16">
    <location>
        <begin position="18"/>
        <end position="116"/>
    </location>
</feature>
<dbReference type="GO" id="GO:0051301">
    <property type="term" value="P:cell division"/>
    <property type="evidence" value="ECO:0007669"/>
    <property type="project" value="UniProtKB-KW"/>
</dbReference>
<evidence type="ECO:0000256" key="2">
    <source>
        <dbReference type="ARBA" id="ARBA00004752"/>
    </source>
</evidence>
<dbReference type="SUPFAM" id="SSF53623">
    <property type="entry name" value="MurD-like peptide ligases, catalytic domain"/>
    <property type="match status" value="1"/>
</dbReference>
<dbReference type="RefSeq" id="WP_066712368.1">
    <property type="nucleotide sequence ID" value="NZ_CP118869.1"/>
</dbReference>
<dbReference type="Gene3D" id="3.40.1190.10">
    <property type="entry name" value="Mur-like, catalytic domain"/>
    <property type="match status" value="1"/>
</dbReference>
<evidence type="ECO:0000256" key="12">
    <source>
        <dbReference type="ARBA" id="ARBA00023316"/>
    </source>
</evidence>
<evidence type="ECO:0000313" key="20">
    <source>
        <dbReference type="Proteomes" id="UP000070080"/>
    </source>
</evidence>
<dbReference type="GO" id="GO:0071555">
    <property type="term" value="P:cell wall organization"/>
    <property type="evidence" value="ECO:0007669"/>
    <property type="project" value="UniProtKB-KW"/>
</dbReference>
<dbReference type="OrthoDB" id="9804126at2"/>
<dbReference type="Pfam" id="PF08245">
    <property type="entry name" value="Mur_ligase_M"/>
    <property type="match status" value="1"/>
</dbReference>
<dbReference type="GO" id="GO:0009252">
    <property type="term" value="P:peptidoglycan biosynthetic process"/>
    <property type="evidence" value="ECO:0007669"/>
    <property type="project" value="UniProtKB-UniRule"/>
</dbReference>
<sequence length="502" mass="55882">MATIHPQALSDLALNARIFFVGIGGVSMSGLALMAKNLGYTVAGSDPHANSRTEHLQSEQIKVHYSHHKMWIDDFQPDIAVYTAAIKRPNPELDRCQELNIPTIDRAEFLGWITRYYSRVINVAGTHGKTTSTSMLASMLIADNFDPSVHLGAEFSGFGGSTVRNGRPGDILVSEACEYNSSLLNFRSTTAILLNIDNDHLDYFKTMDRLINCFAQFIANIPADGQLIVIDKGPHIAKCLAEAKQMRAQKNNGQIKLYSFNIVDTENYAACCEQPEDKRVQLWAEHLIPDYAAFNLTYEGGYPCFDFYKQGRFLAHINLQIPGRHNVLNALASLACADLYGANIETICNALQNFHGADGRFEVKGTFQGATIVGDYAHHPTATKATILAASKMPFKHRYVVYQPLTYGRVKNLFNDYVEALKQAEHVLFMNIFSDREKSDFGVSSEQLVEAINKAGGHAEMQPTYEDIKQRLSELCKPGDLVLFLGPEEVRICGQRLADEKL</sequence>
<evidence type="ECO:0000256" key="8">
    <source>
        <dbReference type="ARBA" id="ARBA00022840"/>
    </source>
</evidence>
<dbReference type="InterPro" id="IPR050061">
    <property type="entry name" value="MurCDEF_pg_biosynth"/>
</dbReference>
<dbReference type="GO" id="GO:0008763">
    <property type="term" value="F:UDP-N-acetylmuramate-L-alanine ligase activity"/>
    <property type="evidence" value="ECO:0007669"/>
    <property type="project" value="UniProtKB-UniRule"/>
</dbReference>
<accession>A0A133YGW5</accession>
<dbReference type="Proteomes" id="UP000070080">
    <property type="component" value="Unassembled WGS sequence"/>
</dbReference>
<comment type="catalytic activity">
    <reaction evidence="13">
        <text>UDP-N-acetyl-alpha-D-muramate + L-alanine + ATP = UDP-N-acetyl-alpha-D-muramoyl-L-alanine + ADP + phosphate + H(+)</text>
        <dbReference type="Rhea" id="RHEA:23372"/>
        <dbReference type="ChEBI" id="CHEBI:15378"/>
        <dbReference type="ChEBI" id="CHEBI:30616"/>
        <dbReference type="ChEBI" id="CHEBI:43474"/>
        <dbReference type="ChEBI" id="CHEBI:57972"/>
        <dbReference type="ChEBI" id="CHEBI:70757"/>
        <dbReference type="ChEBI" id="CHEBI:83898"/>
        <dbReference type="ChEBI" id="CHEBI:456216"/>
        <dbReference type="EC" id="6.3.2.8"/>
    </reaction>
</comment>
<dbReference type="AlphaFoldDB" id="A0A133YGW5"/>
<evidence type="ECO:0000256" key="14">
    <source>
        <dbReference type="NCBIfam" id="TIGR01082"/>
    </source>
</evidence>
<evidence type="ECO:0000256" key="6">
    <source>
        <dbReference type="ARBA" id="ARBA00022618"/>
    </source>
</evidence>
<dbReference type="InterPro" id="IPR004101">
    <property type="entry name" value="Mur_ligase_C"/>
</dbReference>
<feature type="domain" description="Mur ligase C-terminal" evidence="17">
    <location>
        <begin position="359"/>
        <end position="486"/>
    </location>
</feature>
<keyword evidence="4" id="KW-0963">Cytoplasm</keyword>
<keyword evidence="15" id="KW-0812">Transmembrane</keyword>
<evidence type="ECO:0000256" key="5">
    <source>
        <dbReference type="ARBA" id="ARBA00022598"/>
    </source>
</evidence>
<dbReference type="Gene3D" id="3.90.190.20">
    <property type="entry name" value="Mur ligase, C-terminal domain"/>
    <property type="match status" value="1"/>
</dbReference>
<keyword evidence="7" id="KW-0547">Nucleotide-binding</keyword>
<dbReference type="SUPFAM" id="SSF51984">
    <property type="entry name" value="MurCD N-terminal domain"/>
    <property type="match status" value="1"/>
</dbReference>
<gene>
    <name evidence="19" type="ORF">HMPREF1872_00106</name>
</gene>
<dbReference type="NCBIfam" id="TIGR01082">
    <property type="entry name" value="murC"/>
    <property type="match status" value="1"/>
</dbReference>
<keyword evidence="5 19" id="KW-0436">Ligase</keyword>
<dbReference type="InterPro" id="IPR000713">
    <property type="entry name" value="Mur_ligase_N"/>
</dbReference>
<evidence type="ECO:0000259" key="17">
    <source>
        <dbReference type="Pfam" id="PF02875"/>
    </source>
</evidence>
<keyword evidence="15" id="KW-0472">Membrane</keyword>
<dbReference type="EC" id="6.3.2.8" evidence="3 14"/>
<dbReference type="GO" id="GO:0008360">
    <property type="term" value="P:regulation of cell shape"/>
    <property type="evidence" value="ECO:0007669"/>
    <property type="project" value="UniProtKB-KW"/>
</dbReference>
<evidence type="ECO:0000256" key="10">
    <source>
        <dbReference type="ARBA" id="ARBA00022984"/>
    </source>
</evidence>
<evidence type="ECO:0000259" key="18">
    <source>
        <dbReference type="Pfam" id="PF08245"/>
    </source>
</evidence>
<dbReference type="PATRIC" id="fig|1497955.3.peg.106"/>
<dbReference type="Pfam" id="PF01225">
    <property type="entry name" value="Mur_ligase"/>
    <property type="match status" value="1"/>
</dbReference>
<dbReference type="PANTHER" id="PTHR43445:SF3">
    <property type="entry name" value="UDP-N-ACETYLMURAMATE--L-ALANINE LIGASE"/>
    <property type="match status" value="1"/>
</dbReference>
<evidence type="ECO:0000256" key="3">
    <source>
        <dbReference type="ARBA" id="ARBA00012211"/>
    </source>
</evidence>
<dbReference type="Pfam" id="PF02875">
    <property type="entry name" value="Mur_ligase_C"/>
    <property type="match status" value="1"/>
</dbReference>
<dbReference type="UniPathway" id="UPA00219"/>
<evidence type="ECO:0000256" key="1">
    <source>
        <dbReference type="ARBA" id="ARBA00004496"/>
    </source>
</evidence>
<keyword evidence="10" id="KW-0573">Peptidoglycan synthesis</keyword>
<comment type="pathway">
    <text evidence="2">Cell wall biogenesis; peptidoglycan biosynthesis.</text>
</comment>
<keyword evidence="6" id="KW-0132">Cell division</keyword>
<evidence type="ECO:0000259" key="16">
    <source>
        <dbReference type="Pfam" id="PF01225"/>
    </source>
</evidence>
<keyword evidence="11" id="KW-0131">Cell cycle</keyword>
<dbReference type="InterPro" id="IPR036615">
    <property type="entry name" value="Mur_ligase_C_dom_sf"/>
</dbReference>
<dbReference type="GO" id="GO:0005524">
    <property type="term" value="F:ATP binding"/>
    <property type="evidence" value="ECO:0007669"/>
    <property type="project" value="UniProtKB-KW"/>
</dbReference>
<evidence type="ECO:0000313" key="19">
    <source>
        <dbReference type="EMBL" id="KXB42435.1"/>
    </source>
</evidence>
<dbReference type="SUPFAM" id="SSF53244">
    <property type="entry name" value="MurD-like peptide ligases, peptide-binding domain"/>
    <property type="match status" value="1"/>
</dbReference>
<dbReference type="InterPro" id="IPR005758">
    <property type="entry name" value="UDP-N-AcMur_Ala_ligase_MurC"/>
</dbReference>
<dbReference type="EMBL" id="LSCV01000002">
    <property type="protein sequence ID" value="KXB42435.1"/>
    <property type="molecule type" value="Genomic_DNA"/>
</dbReference>
<evidence type="ECO:0000256" key="9">
    <source>
        <dbReference type="ARBA" id="ARBA00022960"/>
    </source>
</evidence>
<dbReference type="InterPro" id="IPR036565">
    <property type="entry name" value="Mur-like_cat_sf"/>
</dbReference>